<dbReference type="GO" id="GO:0000775">
    <property type="term" value="C:chromosome, centromeric region"/>
    <property type="evidence" value="ECO:0007669"/>
    <property type="project" value="TreeGrafter"/>
</dbReference>
<evidence type="ECO:0000256" key="2">
    <source>
        <dbReference type="ARBA" id="ARBA00017682"/>
    </source>
</evidence>
<proteinExistence type="inferred from homology"/>
<gene>
    <name evidence="4" type="ORF">DPMN_084223</name>
</gene>
<comment type="caution">
    <text evidence="4">The sequence shown here is derived from an EMBL/GenBank/DDBJ whole genome shotgun (WGS) entry which is preliminary data.</text>
</comment>
<evidence type="ECO:0000313" key="5">
    <source>
        <dbReference type="Proteomes" id="UP000828390"/>
    </source>
</evidence>
<dbReference type="EMBL" id="JAIWYP010000016">
    <property type="protein sequence ID" value="KAH3696747.1"/>
    <property type="molecule type" value="Genomic_DNA"/>
</dbReference>
<dbReference type="GO" id="GO:0031390">
    <property type="term" value="C:Ctf18 RFC-like complex"/>
    <property type="evidence" value="ECO:0007669"/>
    <property type="project" value="InterPro"/>
</dbReference>
<evidence type="ECO:0000256" key="3">
    <source>
        <dbReference type="ARBA" id="ARBA00022705"/>
    </source>
</evidence>
<evidence type="ECO:0000256" key="1">
    <source>
        <dbReference type="ARBA" id="ARBA00007017"/>
    </source>
</evidence>
<dbReference type="AlphaFoldDB" id="A0A9D3YBD7"/>
<reference evidence="4" key="2">
    <citation type="submission" date="2020-11" db="EMBL/GenBank/DDBJ databases">
        <authorList>
            <person name="McCartney M.A."/>
            <person name="Auch B."/>
            <person name="Kono T."/>
            <person name="Mallez S."/>
            <person name="Becker A."/>
            <person name="Gohl D.M."/>
            <person name="Silverstein K.A.T."/>
            <person name="Koren S."/>
            <person name="Bechman K.B."/>
            <person name="Herman A."/>
            <person name="Abrahante J.E."/>
            <person name="Garbe J."/>
        </authorList>
    </citation>
    <scope>NUCLEOTIDE SEQUENCE</scope>
    <source>
        <strain evidence="4">Duluth1</strain>
        <tissue evidence="4">Whole animal</tissue>
    </source>
</reference>
<dbReference type="PANTHER" id="PTHR13395:SF6">
    <property type="entry name" value="SISTER CHROMATID COHESION PROTEIN DCC1"/>
    <property type="match status" value="1"/>
</dbReference>
<organism evidence="4 5">
    <name type="scientific">Dreissena polymorpha</name>
    <name type="common">Zebra mussel</name>
    <name type="synonym">Mytilus polymorpha</name>
    <dbReference type="NCBI Taxonomy" id="45954"/>
    <lineage>
        <taxon>Eukaryota</taxon>
        <taxon>Metazoa</taxon>
        <taxon>Spiralia</taxon>
        <taxon>Lophotrochozoa</taxon>
        <taxon>Mollusca</taxon>
        <taxon>Bivalvia</taxon>
        <taxon>Autobranchia</taxon>
        <taxon>Heteroconchia</taxon>
        <taxon>Euheterodonta</taxon>
        <taxon>Imparidentia</taxon>
        <taxon>Neoheterodontei</taxon>
        <taxon>Myida</taxon>
        <taxon>Dreissenoidea</taxon>
        <taxon>Dreissenidae</taxon>
        <taxon>Dreissena</taxon>
    </lineage>
</organism>
<reference evidence="4" key="1">
    <citation type="journal article" date="2019" name="bioRxiv">
        <title>The Genome of the Zebra Mussel, Dreissena polymorpha: A Resource for Invasive Species Research.</title>
        <authorList>
            <person name="McCartney M.A."/>
            <person name="Auch B."/>
            <person name="Kono T."/>
            <person name="Mallez S."/>
            <person name="Zhang Y."/>
            <person name="Obille A."/>
            <person name="Becker A."/>
            <person name="Abrahante J.E."/>
            <person name="Garbe J."/>
            <person name="Badalamenti J.P."/>
            <person name="Herman A."/>
            <person name="Mangelson H."/>
            <person name="Liachko I."/>
            <person name="Sullivan S."/>
            <person name="Sone E.D."/>
            <person name="Koren S."/>
            <person name="Silverstein K.A.T."/>
            <person name="Beckman K.B."/>
            <person name="Gohl D.M."/>
        </authorList>
    </citation>
    <scope>NUCLEOTIDE SEQUENCE</scope>
    <source>
        <strain evidence="4">Duluth1</strain>
        <tissue evidence="4">Whole animal</tissue>
    </source>
</reference>
<keyword evidence="3" id="KW-0235">DNA replication</keyword>
<dbReference type="GO" id="GO:0000785">
    <property type="term" value="C:chromatin"/>
    <property type="evidence" value="ECO:0007669"/>
    <property type="project" value="TreeGrafter"/>
</dbReference>
<keyword evidence="5" id="KW-1185">Reference proteome</keyword>
<protein>
    <recommendedName>
        <fullName evidence="2">Sister chromatid cohesion protein DCC1</fullName>
    </recommendedName>
</protein>
<accession>A0A9D3YBD7</accession>
<name>A0A9D3YBD7_DREPO</name>
<dbReference type="GO" id="GO:0034088">
    <property type="term" value="P:maintenance of mitotic sister chromatid cohesion"/>
    <property type="evidence" value="ECO:0007669"/>
    <property type="project" value="TreeGrafter"/>
</dbReference>
<dbReference type="Pfam" id="PF09724">
    <property type="entry name" value="Dcc1"/>
    <property type="match status" value="1"/>
</dbReference>
<sequence length="416" mass="47739">MEIVNKRTLDEIDSVLEFAKLGRDEIKSVTQSIYFSEQLDSEGIKLLELDTAVLTALENGERVIIRGDKEDSAVLCTESETFEVKLGEVSNALLIVPDMTLGSELTDTLLPSIQYQQVNSVMHTFYELRKMKPRLQKLRSLLEENPYAGQAAEGDVDHQGTKYTFNELLNLVQGSEREIKIALEKMQAIVIDGYWRVLDFDFLVQVMSHLLQLCDENSWLDQGIPIQECLSVLQDIFPRTVIEHVLKNFADKITPATGKDDDEKHMQIDIDYYRLNEDKVCRFFAEQILKHARKFNLSQFLSTWEKSVPDGMKTSVSQLEGIALIDRDSNPEVISYMTVDTLPEEISERFNHLFRIREKWSLPEITPYIKDLTTDKMDVTAMLTKSFKNTQYWFSSGNGLGDCFCNLKDFDAIVLI</sequence>
<dbReference type="PANTHER" id="PTHR13395">
    <property type="entry name" value="SISTER CHROMATID COHESION PROTEIN DCC1-RELATED"/>
    <property type="match status" value="1"/>
</dbReference>
<comment type="similarity">
    <text evidence="1">Belongs to the DCC1 family.</text>
</comment>
<evidence type="ECO:0000313" key="4">
    <source>
        <dbReference type="EMBL" id="KAH3696747.1"/>
    </source>
</evidence>
<dbReference type="InterPro" id="IPR019128">
    <property type="entry name" value="Dcc1"/>
</dbReference>
<dbReference type="Proteomes" id="UP000828390">
    <property type="component" value="Unassembled WGS sequence"/>
</dbReference>
<dbReference type="GO" id="GO:0006260">
    <property type="term" value="P:DNA replication"/>
    <property type="evidence" value="ECO:0007669"/>
    <property type="project" value="UniProtKB-KW"/>
</dbReference>